<evidence type="ECO:0000313" key="3">
    <source>
        <dbReference type="Proteomes" id="UP000053676"/>
    </source>
</evidence>
<feature type="compositionally biased region" description="Basic and acidic residues" evidence="1">
    <location>
        <begin position="2288"/>
        <end position="2313"/>
    </location>
</feature>
<feature type="compositionally biased region" description="Basic and acidic residues" evidence="1">
    <location>
        <begin position="2353"/>
        <end position="2369"/>
    </location>
</feature>
<evidence type="ECO:0000256" key="1">
    <source>
        <dbReference type="SAM" id="MobiDB-lite"/>
    </source>
</evidence>
<feature type="compositionally biased region" description="Polar residues" evidence="1">
    <location>
        <begin position="1673"/>
        <end position="1684"/>
    </location>
</feature>
<feature type="compositionally biased region" description="Basic residues" evidence="1">
    <location>
        <begin position="1796"/>
        <end position="1805"/>
    </location>
</feature>
<feature type="compositionally biased region" description="Polar residues" evidence="1">
    <location>
        <begin position="2124"/>
        <end position="2134"/>
    </location>
</feature>
<feature type="compositionally biased region" description="Basic and acidic residues" evidence="1">
    <location>
        <begin position="2854"/>
        <end position="2864"/>
    </location>
</feature>
<feature type="compositionally biased region" description="Basic and acidic residues" evidence="1">
    <location>
        <begin position="2495"/>
        <end position="2550"/>
    </location>
</feature>
<feature type="compositionally biased region" description="Basic and acidic residues" evidence="1">
    <location>
        <begin position="288"/>
        <end position="306"/>
    </location>
</feature>
<feature type="region of interest" description="Disordered" evidence="1">
    <location>
        <begin position="1256"/>
        <end position="1276"/>
    </location>
</feature>
<feature type="compositionally biased region" description="Basic and acidic residues" evidence="1">
    <location>
        <begin position="1846"/>
        <end position="1865"/>
    </location>
</feature>
<feature type="region of interest" description="Disordered" evidence="1">
    <location>
        <begin position="274"/>
        <end position="306"/>
    </location>
</feature>
<feature type="region of interest" description="Disordered" evidence="1">
    <location>
        <begin position="2057"/>
        <end position="2155"/>
    </location>
</feature>
<feature type="compositionally biased region" description="Polar residues" evidence="1">
    <location>
        <begin position="814"/>
        <end position="827"/>
    </location>
</feature>
<feature type="compositionally biased region" description="Basic and acidic residues" evidence="1">
    <location>
        <begin position="719"/>
        <end position="739"/>
    </location>
</feature>
<feature type="compositionally biased region" description="Basic and acidic residues" evidence="1">
    <location>
        <begin position="71"/>
        <end position="80"/>
    </location>
</feature>
<feature type="compositionally biased region" description="Basic and acidic residues" evidence="1">
    <location>
        <begin position="2135"/>
        <end position="2145"/>
    </location>
</feature>
<feature type="region of interest" description="Disordered" evidence="1">
    <location>
        <begin position="1650"/>
        <end position="2031"/>
    </location>
</feature>
<feature type="compositionally biased region" description="Basic and acidic residues" evidence="1">
    <location>
        <begin position="2671"/>
        <end position="2685"/>
    </location>
</feature>
<gene>
    <name evidence="2" type="ORF">NECAME_13909</name>
</gene>
<feature type="region of interest" description="Disordered" evidence="1">
    <location>
        <begin position="1338"/>
        <end position="1410"/>
    </location>
</feature>
<feature type="compositionally biased region" description="Basic and acidic residues" evidence="1">
    <location>
        <begin position="1749"/>
        <end position="1790"/>
    </location>
</feature>
<feature type="compositionally biased region" description="Basic and acidic residues" evidence="1">
    <location>
        <begin position="2234"/>
        <end position="2253"/>
    </location>
</feature>
<feature type="region of interest" description="Disordered" evidence="1">
    <location>
        <begin position="925"/>
        <end position="953"/>
    </location>
</feature>
<feature type="compositionally biased region" description="Basic and acidic residues" evidence="1">
    <location>
        <begin position="1051"/>
        <end position="1083"/>
    </location>
</feature>
<name>W2SUD1_NECAM</name>
<feature type="region of interest" description="Disordered" evidence="1">
    <location>
        <begin position="2991"/>
        <end position="3019"/>
    </location>
</feature>
<feature type="compositionally biased region" description="Basic and acidic residues" evidence="1">
    <location>
        <begin position="1338"/>
        <end position="1378"/>
    </location>
</feature>
<proteinExistence type="predicted"/>
<dbReference type="EMBL" id="KI664817">
    <property type="protein sequence ID" value="ETN72292.1"/>
    <property type="molecule type" value="Genomic_DNA"/>
</dbReference>
<feature type="compositionally biased region" description="Basic and acidic residues" evidence="1">
    <location>
        <begin position="2478"/>
        <end position="2487"/>
    </location>
</feature>
<evidence type="ECO:0000313" key="2">
    <source>
        <dbReference type="EMBL" id="ETN72292.1"/>
    </source>
</evidence>
<feature type="region of interest" description="Disordered" evidence="1">
    <location>
        <begin position="1"/>
        <end position="80"/>
    </location>
</feature>
<feature type="compositionally biased region" description="Polar residues" evidence="1">
    <location>
        <begin position="664"/>
        <end position="674"/>
    </location>
</feature>
<dbReference type="KEGG" id="nai:NECAME_13909"/>
<feature type="compositionally biased region" description="Polar residues" evidence="1">
    <location>
        <begin position="2321"/>
        <end position="2335"/>
    </location>
</feature>
<feature type="compositionally biased region" description="Polar residues" evidence="1">
    <location>
        <begin position="506"/>
        <end position="516"/>
    </location>
</feature>
<feature type="compositionally biased region" description="Low complexity" evidence="1">
    <location>
        <begin position="1901"/>
        <end position="1912"/>
    </location>
</feature>
<feature type="compositionally biased region" description="Basic and acidic residues" evidence="1">
    <location>
        <begin position="1918"/>
        <end position="1934"/>
    </location>
</feature>
<feature type="compositionally biased region" description="Polar residues" evidence="1">
    <location>
        <begin position="2379"/>
        <end position="2388"/>
    </location>
</feature>
<feature type="compositionally biased region" description="Polar residues" evidence="1">
    <location>
        <begin position="49"/>
        <end position="59"/>
    </location>
</feature>
<feature type="compositionally biased region" description="Polar residues" evidence="1">
    <location>
        <begin position="1866"/>
        <end position="1883"/>
    </location>
</feature>
<feature type="compositionally biased region" description="Basic and acidic residues" evidence="1">
    <location>
        <begin position="2748"/>
        <end position="2771"/>
    </location>
</feature>
<feature type="compositionally biased region" description="Basic and acidic residues" evidence="1">
    <location>
        <begin position="654"/>
        <end position="663"/>
    </location>
</feature>
<feature type="region of interest" description="Disordered" evidence="1">
    <location>
        <begin position="2848"/>
        <end position="2879"/>
    </location>
</feature>
<dbReference type="OMA" id="YSPYTFR"/>
<reference evidence="3" key="1">
    <citation type="journal article" date="2014" name="Nat. Genet.">
        <title>Genome of the human hookworm Necator americanus.</title>
        <authorList>
            <person name="Tang Y.T."/>
            <person name="Gao X."/>
            <person name="Rosa B.A."/>
            <person name="Abubucker S."/>
            <person name="Hallsworth-Pepin K."/>
            <person name="Martin J."/>
            <person name="Tyagi R."/>
            <person name="Heizer E."/>
            <person name="Zhang X."/>
            <person name="Bhonagiri-Palsikar V."/>
            <person name="Minx P."/>
            <person name="Warren W.C."/>
            <person name="Wang Q."/>
            <person name="Zhan B."/>
            <person name="Hotez P.J."/>
            <person name="Sternberg P.W."/>
            <person name="Dougall A."/>
            <person name="Gaze S.T."/>
            <person name="Mulvenna J."/>
            <person name="Sotillo J."/>
            <person name="Ranganathan S."/>
            <person name="Rabelo E.M."/>
            <person name="Wilson R.K."/>
            <person name="Felgner P.L."/>
            <person name="Bethony J."/>
            <person name="Hawdon J.M."/>
            <person name="Gasser R.B."/>
            <person name="Loukas A."/>
            <person name="Mitreva M."/>
        </authorList>
    </citation>
    <scope>NUCLEOTIDE SEQUENCE [LARGE SCALE GENOMIC DNA]</scope>
</reference>
<feature type="compositionally biased region" description="Basic and acidic residues" evidence="1">
    <location>
        <begin position="2201"/>
        <end position="2213"/>
    </location>
</feature>
<feature type="compositionally biased region" description="Basic and acidic residues" evidence="1">
    <location>
        <begin position="2405"/>
        <end position="2432"/>
    </location>
</feature>
<feature type="compositionally biased region" description="Basic and acidic residues" evidence="1">
    <location>
        <begin position="2729"/>
        <end position="2741"/>
    </location>
</feature>
<feature type="region of interest" description="Disordered" evidence="1">
    <location>
        <begin position="654"/>
        <end position="674"/>
    </location>
</feature>
<feature type="compositionally biased region" description="Basic and acidic residues" evidence="1">
    <location>
        <begin position="1970"/>
        <end position="1982"/>
    </location>
</feature>
<protein>
    <submittedName>
        <fullName evidence="2">Uncharacterized protein</fullName>
    </submittedName>
</protein>
<sequence length="3056" mass="341433">MVMRKQDRIAAGTSEKRKPRQKVKRTQKRLTQSLHIPLVDGYAIKDESANNGSEDTSTDVLHGYVQGNNERNSDSPKEPHFLELSPQTKELGQENMRDGDEVVQNIPVDAGADVIDQKWECNLRERNEEISEKLPLSGSVADKQDEVCSDLAKSGPVMDTNEAELKSRPPQGFPNESTTDVALSVGPASSKASTSIAQDNKITSCAVRNDVELVDSELTDFRMFMEKGGSGIVEDRSPAARKSDNVQKLQTDFADSTTGSGSATRDDDALMELHDGDHTSKLPPGKFPHTDENRESSTSTRIKEDPRCHVRCEESSSLLTVIKQIEKQGATFTTMDENKIALQYSETSEVSHIFRNFDSDRNCLTVLAEKTIEHTRLSKTVGGLQPKSKKHKEKKFTRSNQELLQEYLGRESATYERNDEFSCASEEFDRKSQPPIITLDERENTHEITKIPPYNSEEIRRGGPITKNTSKSIDEAQIVEPSSSDAKLNARKTDNSEGSAELYSDGSYTPTMTANQEPGVEGRIKDSLTEVQSQYMNKMNFKAAKGYSSKKKESISEDNCNPIDRQEKSVLAPKIKEGHEVSDDQNYAGKMRYLEPKEEAYCTEASLHKYEIQDVEKTCDIRNYVAVDQVGSKSHSELGSEVCSAESTGKYRIDKLERSRDPRATTSREVGSTSKPIDAADKLQVIDKEEDGGHVWDSTIEQGSKLREKVNCADPVESDGPKLEECHYGRNSSELKDSNKSYEIKDSLESRIKSGTHEEGNNHKHCNSSMIEQNSEFVNWMHPTESNATSGVDMNENNHNVCISVSEQGDSKFQKQTNTSESPDTKCSTSKHFNSIPVCYLRTDTESTAEEVLGVDINESNDEIPTVVEITKSTGDSCSSVSEKQLSKLNLKVRSTEAAVRSRFLKEMDSHNVCYLTVEEYSKSGEKTQSAKDSVSLRVKKKEGTSDDCNYAEQGHCLKTKDPAAVEKKEETHFSSAATYQDSEKLNNPVKVSPTERKGSPGDAFRSATDEHDSTPPRKQYSPAETNVTIKSELDQDERSDDVSVVPSEEIVSKIIEETGTKMTVAREKEEGPQRRDSAKLLEDQQLNPEEETRFKKPSFDSQLNEGDSISDGGEHHSFKSGEKSIIREKSIKMDKNKEHSGTSAMNELNHRCRSSMEDTYSGEKTNVNVKCEVQETGTSRGGRNCPSKEPDSTSNEIAYPGKFPVKSVIHKENNAYDRSSIAVKTIKQHSILRAQVGAKESSEQLSIQIQKHPIIGNSDGLRTSTMNEPYSNSNTNIKKATVIEKDEVQHDTAGLVTKEQDPGSIKEIHSAKVLVDIEVKSSKEVSVKQDHQIFKSKDKISSGKSTRIEKEQENYDCHSSEAKERESKSGKRTRSSEKTNATVTQEVDRDEGNPNSCRPTPEDQSDKFEAQIHFTEFPVNLGIDKHERDRNPRITTSKESNFNRIDESCAQKNRVRKMVEDGRDIRRCTLEDPPFRLQDRQHSQHPAKLVFKKAEEQCCDSPTSTKDVQDSELGEQCKKEMPAVMEDEERNHDSCILTSEKQESKKSKELIDSTKDSVKSDIHKEIVNDNDHTCTTKEKGPTTRGKTQSTEASISCVMKEREMINACSNHAAKGQHLKLAKPIKPEKIAVIEEKEENHTYHCTPAKVQDLKPRKEKTAEDFSIQRKEECRDSFTSTINEQSSSPEKKKCSAGKTNAAIKPGRNKDPSTQAVCASTSRELTPKNGEETKNKKPTTMEKDEGCSDTSRSATEEEKTESGENSVHCEKPLFKADIKKEEETNEARFSDDFKSIAKSKTNTRSKKSIKIGKEQRNNNCASSEAEEQRPKSGGISEARVFPKVKTQSADRSIKSEDPHHEEKNSDDHNSTMKAQVSKSRGPTLSSGFTVDAGFDKNERNRGDNNSSTSKEFSSISSKQNQTVKEDTNPQKGRDSTEKHKGLKPTTYSDTEKSTKSTEWEEDYRRTHMSAIPESSAKHTAHEGKGIDDDRDFNEDFPDFKGQKLFTESILKPDADEDKSNRDSYITSTSKEHHSISVDQINFGEHLITHTLPTEEIVNYRQDSALEGQNPKISERTSSGMSGMMQKEKTRHHSRSTKVKENESRLREKEVHPEKSAFICKIHEEEGSNDGRNATNSGEDSESRTTTDIAKDSINSDFRKGEEIIDFCTPISLQEDCQSIDQEGTEKNPLTTDEGHPGGHRSANDQQDLKPKEKTRSIEEDTAIFGIRSHRDSSSTPKEQVFRFRRETDLTESNAKEGTNEETSSCNVELISLKELASKSKQRNNSEKTTFAGKKKEGHHDSGGWETKDQDSKVREKAQSPRAAANLKTSNSRGISLSSDFQDLKPREQGSSEISTMMEKGRGRDKSLFSEAKEQHPRKREKSYSTENTNTVDNSGIGDEKRNCDVQISTLREEFNSNSEEQGKADKNPVPEKEENDRGSYSFTPSETHRESSDEFHSDEHPTGRTSKKKEENHVSQSSSGKNQDIRPTEHNGSHSCSTLVERKGGQRDTRISEANEETFGSREKTHFAEYLDSSGVRKEEGNSDDRSLVVSEKDIGASSQTHPGEFSADFEVDFEGETNSNICTPTSKEYAFKFAEQINTDRATVMEQRHHGGGRMAAMGHDLKPGEISRPIETPKVPGIMEEVTSSDPNSNKRNSVAKEQIRTSRTSTVKQAEQGSHESHKTLTSEHGSKSGKKIRPLESSVKSVVDNEEENQDAPTSTVAEEDSKSSYPGNDTKRGDRDAHKSAADNQYCKPRDFRTSKGSKEELKSGGDKFFPEEGNAMVISGIDKEEKILSSYCDRDSKSRDRVYLIESTANLGFDEGEGNSSFCITTKILASNAGNIPVLENQENYYSDNSAAEMRRKDSRSSEGSETVGSKAKNSENNGLNSAWEVGCGSSSTAVGASCEDHSNSLNEVIHARKKEGTLLHLSQTDPIAEEETEKRFEFSDLQITDVSTKNEYMHYHTNIQNYFENENNVVNVAAKESFVESNRVEIPSNEFLDQTEGEESKQRKDTSTSLKVSGTNDQKRIENIEEVIVRDDSNTINKNELGYNAIQSFTQINC</sequence>
<feature type="compositionally biased region" description="Basic and acidic residues" evidence="1">
    <location>
        <begin position="2005"/>
        <end position="2016"/>
    </location>
</feature>
<feature type="region of interest" description="Disordered" evidence="1">
    <location>
        <begin position="2170"/>
        <end position="2562"/>
    </location>
</feature>
<feature type="region of interest" description="Disordered" evidence="1">
    <location>
        <begin position="808"/>
        <end position="827"/>
    </location>
</feature>
<feature type="region of interest" description="Disordered" evidence="1">
    <location>
        <begin position="713"/>
        <end position="739"/>
    </location>
</feature>
<feature type="region of interest" description="Disordered" evidence="1">
    <location>
        <begin position="1174"/>
        <end position="1200"/>
    </location>
</feature>
<feature type="compositionally biased region" description="Basic residues" evidence="1">
    <location>
        <begin position="17"/>
        <end position="28"/>
    </location>
</feature>
<feature type="region of interest" description="Disordered" evidence="1">
    <location>
        <begin position="2602"/>
        <end position="2772"/>
    </location>
</feature>
<feature type="compositionally biased region" description="Basic and acidic residues" evidence="1">
    <location>
        <begin position="1720"/>
        <end position="1741"/>
    </location>
</feature>
<feature type="compositionally biased region" description="Basic and acidic residues" evidence="1">
    <location>
        <begin position="1113"/>
        <end position="1141"/>
    </location>
</feature>
<feature type="compositionally biased region" description="Basic and acidic residues" evidence="1">
    <location>
        <begin position="1401"/>
        <end position="1410"/>
    </location>
</feature>
<organism evidence="2 3">
    <name type="scientific">Necator americanus</name>
    <name type="common">Human hookworm</name>
    <dbReference type="NCBI Taxonomy" id="51031"/>
    <lineage>
        <taxon>Eukaryota</taxon>
        <taxon>Metazoa</taxon>
        <taxon>Ecdysozoa</taxon>
        <taxon>Nematoda</taxon>
        <taxon>Chromadorea</taxon>
        <taxon>Rhabditida</taxon>
        <taxon>Rhabditina</taxon>
        <taxon>Rhabditomorpha</taxon>
        <taxon>Strongyloidea</taxon>
        <taxon>Ancylostomatidae</taxon>
        <taxon>Bunostominae</taxon>
        <taxon>Necator</taxon>
    </lineage>
</organism>
<feature type="compositionally biased region" description="Basic and acidic residues" evidence="1">
    <location>
        <begin position="1888"/>
        <end position="1897"/>
    </location>
</feature>
<keyword evidence="3" id="KW-1185">Reference proteome</keyword>
<accession>W2SUD1</accession>
<feature type="compositionally biased region" description="Basic and acidic residues" evidence="1">
    <location>
        <begin position="2092"/>
        <end position="2120"/>
    </location>
</feature>
<feature type="compositionally biased region" description="Polar residues" evidence="1">
    <location>
        <begin position="1261"/>
        <end position="1276"/>
    </location>
</feature>
<dbReference type="Proteomes" id="UP000053676">
    <property type="component" value="Unassembled WGS sequence"/>
</dbReference>
<feature type="compositionally biased region" description="Polar residues" evidence="1">
    <location>
        <begin position="3009"/>
        <end position="3018"/>
    </location>
</feature>
<feature type="compositionally biased region" description="Basic and acidic residues" evidence="1">
    <location>
        <begin position="2441"/>
        <end position="2468"/>
    </location>
</feature>
<feature type="compositionally biased region" description="Polar residues" evidence="1">
    <location>
        <begin position="2659"/>
        <end position="2670"/>
    </location>
</feature>
<feature type="compositionally biased region" description="Basic and acidic residues" evidence="1">
    <location>
        <begin position="1650"/>
        <end position="1672"/>
    </location>
</feature>
<feature type="compositionally biased region" description="Polar residues" evidence="1">
    <location>
        <begin position="1707"/>
        <end position="1719"/>
    </location>
</feature>
<feature type="compositionally biased region" description="Polar residues" evidence="1">
    <location>
        <begin position="2639"/>
        <end position="2650"/>
    </location>
</feature>
<feature type="region of interest" description="Disordered" evidence="1">
    <location>
        <begin position="968"/>
        <end position="1150"/>
    </location>
</feature>
<feature type="compositionally biased region" description="Basic and acidic residues" evidence="1">
    <location>
        <begin position="1944"/>
        <end position="1960"/>
    </location>
</feature>
<feature type="region of interest" description="Disordered" evidence="1">
    <location>
        <begin position="480"/>
        <end position="520"/>
    </location>
</feature>